<dbReference type="Gene3D" id="1.10.357.10">
    <property type="entry name" value="Tetracycline Repressor, domain 2"/>
    <property type="match status" value="1"/>
</dbReference>
<dbReference type="Pfam" id="PF17937">
    <property type="entry name" value="TetR_C_28"/>
    <property type="match status" value="1"/>
</dbReference>
<dbReference type="InterPro" id="IPR001647">
    <property type="entry name" value="HTH_TetR"/>
</dbReference>
<dbReference type="InterPro" id="IPR041479">
    <property type="entry name" value="TetR_CgmR_C"/>
</dbReference>
<accession>A0A402BEI1</accession>
<dbReference type="InterPro" id="IPR009057">
    <property type="entry name" value="Homeodomain-like_sf"/>
</dbReference>
<evidence type="ECO:0000313" key="5">
    <source>
        <dbReference type="Proteomes" id="UP000287171"/>
    </source>
</evidence>
<organism evidence="4 5">
    <name type="scientific">Dictyobacter alpinus</name>
    <dbReference type="NCBI Taxonomy" id="2014873"/>
    <lineage>
        <taxon>Bacteria</taxon>
        <taxon>Bacillati</taxon>
        <taxon>Chloroflexota</taxon>
        <taxon>Ktedonobacteria</taxon>
        <taxon>Ktedonobacterales</taxon>
        <taxon>Dictyobacteraceae</taxon>
        <taxon>Dictyobacter</taxon>
    </lineage>
</organism>
<dbReference type="GO" id="GO:0000976">
    <property type="term" value="F:transcription cis-regulatory region binding"/>
    <property type="evidence" value="ECO:0007669"/>
    <property type="project" value="TreeGrafter"/>
</dbReference>
<dbReference type="PANTHER" id="PTHR30055">
    <property type="entry name" value="HTH-TYPE TRANSCRIPTIONAL REGULATOR RUTR"/>
    <property type="match status" value="1"/>
</dbReference>
<dbReference type="Proteomes" id="UP000287171">
    <property type="component" value="Unassembled WGS sequence"/>
</dbReference>
<comment type="caution">
    <text evidence="4">The sequence shown here is derived from an EMBL/GenBank/DDBJ whole genome shotgun (WGS) entry which is preliminary data.</text>
</comment>
<sequence length="198" mass="21905">MATTTKREQILYAANRIVQRDGVTHLTIDAVAHEVGMSKGGVFYHFPSKEALIKGLLMQLLHDFDADVERALAQEADPSPGRWLRSYIRASTDESSFSSEENEAAFGLIAAIATDPGLLDLAYQSFAHYQQRSEHDGLLPIQATIIRLAIDGLMFTELFRLAAPTGTRRAEVIQALLDMTRSSQHANESTDGEQSQDR</sequence>
<dbReference type="InterPro" id="IPR050109">
    <property type="entry name" value="HTH-type_TetR-like_transc_reg"/>
</dbReference>
<evidence type="ECO:0000256" key="2">
    <source>
        <dbReference type="PROSITE-ProRule" id="PRU00335"/>
    </source>
</evidence>
<dbReference type="InterPro" id="IPR036271">
    <property type="entry name" value="Tet_transcr_reg_TetR-rel_C_sf"/>
</dbReference>
<dbReference type="Pfam" id="PF00440">
    <property type="entry name" value="TetR_N"/>
    <property type="match status" value="1"/>
</dbReference>
<protein>
    <submittedName>
        <fullName evidence="4">TetR family transcriptional regulator</fullName>
    </submittedName>
</protein>
<dbReference type="AlphaFoldDB" id="A0A402BEI1"/>
<gene>
    <name evidence="4" type="ORF">KDA_53250</name>
</gene>
<evidence type="ECO:0000256" key="1">
    <source>
        <dbReference type="ARBA" id="ARBA00023125"/>
    </source>
</evidence>
<dbReference type="PRINTS" id="PR00455">
    <property type="entry name" value="HTHTETR"/>
</dbReference>
<proteinExistence type="predicted"/>
<dbReference type="PANTHER" id="PTHR30055:SF148">
    <property type="entry name" value="TETR-FAMILY TRANSCRIPTIONAL REGULATOR"/>
    <property type="match status" value="1"/>
</dbReference>
<evidence type="ECO:0000313" key="4">
    <source>
        <dbReference type="EMBL" id="GCE29841.1"/>
    </source>
</evidence>
<name>A0A402BEI1_9CHLR</name>
<dbReference type="SUPFAM" id="SSF48498">
    <property type="entry name" value="Tetracyclin repressor-like, C-terminal domain"/>
    <property type="match status" value="1"/>
</dbReference>
<dbReference type="OrthoDB" id="9806334at2"/>
<dbReference type="GO" id="GO:0003700">
    <property type="term" value="F:DNA-binding transcription factor activity"/>
    <property type="evidence" value="ECO:0007669"/>
    <property type="project" value="TreeGrafter"/>
</dbReference>
<dbReference type="PROSITE" id="PS50977">
    <property type="entry name" value="HTH_TETR_2"/>
    <property type="match status" value="1"/>
</dbReference>
<feature type="domain" description="HTH tetR-type" evidence="3">
    <location>
        <begin position="4"/>
        <end position="64"/>
    </location>
</feature>
<dbReference type="SUPFAM" id="SSF46689">
    <property type="entry name" value="Homeodomain-like"/>
    <property type="match status" value="1"/>
</dbReference>
<dbReference type="EMBL" id="BIFT01000002">
    <property type="protein sequence ID" value="GCE29841.1"/>
    <property type="molecule type" value="Genomic_DNA"/>
</dbReference>
<evidence type="ECO:0000259" key="3">
    <source>
        <dbReference type="PROSITE" id="PS50977"/>
    </source>
</evidence>
<reference evidence="5" key="1">
    <citation type="submission" date="2018-12" db="EMBL/GenBank/DDBJ databases">
        <title>Tengunoibacter tsumagoiensis gen. nov., sp. nov., Dictyobacter kobayashii sp. nov., D. alpinus sp. nov., and D. joshuensis sp. nov. and description of Dictyobacteraceae fam. nov. within the order Ktedonobacterales isolated from Tengu-no-mugimeshi.</title>
        <authorList>
            <person name="Wang C.M."/>
            <person name="Zheng Y."/>
            <person name="Sakai Y."/>
            <person name="Toyoda A."/>
            <person name="Minakuchi Y."/>
            <person name="Abe K."/>
            <person name="Yokota A."/>
            <person name="Yabe S."/>
        </authorList>
    </citation>
    <scope>NUCLEOTIDE SEQUENCE [LARGE SCALE GENOMIC DNA]</scope>
    <source>
        <strain evidence="5">Uno16</strain>
    </source>
</reference>
<feature type="DNA-binding region" description="H-T-H motif" evidence="2">
    <location>
        <begin position="27"/>
        <end position="46"/>
    </location>
</feature>
<keyword evidence="1 2" id="KW-0238">DNA-binding</keyword>
<dbReference type="RefSeq" id="WP_126630033.1">
    <property type="nucleotide sequence ID" value="NZ_BIFT01000002.1"/>
</dbReference>
<keyword evidence="5" id="KW-1185">Reference proteome</keyword>